<feature type="domain" description="GmrSD restriction endonucleases N-terminal" evidence="2">
    <location>
        <begin position="10"/>
        <end position="216"/>
    </location>
</feature>
<organism evidence="4 5">
    <name type="scientific">Actinobaculum massiliense ACS-171-V-Col2</name>
    <dbReference type="NCBI Taxonomy" id="883066"/>
    <lineage>
        <taxon>Bacteria</taxon>
        <taxon>Bacillati</taxon>
        <taxon>Actinomycetota</taxon>
        <taxon>Actinomycetes</taxon>
        <taxon>Actinomycetales</taxon>
        <taxon>Actinomycetaceae</taxon>
        <taxon>Actinobaculum</taxon>
    </lineage>
</organism>
<comment type="caution">
    <text evidence="4">The sequence shown here is derived from an EMBL/GenBank/DDBJ whole genome shotgun (WGS) entry which is preliminary data.</text>
</comment>
<feature type="region of interest" description="Disordered" evidence="1">
    <location>
        <begin position="277"/>
        <end position="303"/>
    </location>
</feature>
<dbReference type="InterPro" id="IPR011089">
    <property type="entry name" value="GmrSD_C"/>
</dbReference>
<dbReference type="PANTHER" id="PTHR35149:SF2">
    <property type="entry name" value="DUF262 DOMAIN-CONTAINING PROTEIN"/>
    <property type="match status" value="1"/>
</dbReference>
<dbReference type="RefSeq" id="WP_007001113.1">
    <property type="nucleotide sequence ID" value="NZ_JH992955.1"/>
</dbReference>
<evidence type="ECO:0000313" key="4">
    <source>
        <dbReference type="EMBL" id="EKU95146.1"/>
    </source>
</evidence>
<proteinExistence type="predicted"/>
<dbReference type="AlphaFoldDB" id="K9EGV6"/>
<gene>
    <name evidence="4" type="ORF">HMPREF9233_00907</name>
</gene>
<feature type="compositionally biased region" description="Low complexity" evidence="1">
    <location>
        <begin position="709"/>
        <end position="719"/>
    </location>
</feature>
<evidence type="ECO:0000259" key="3">
    <source>
        <dbReference type="Pfam" id="PF07510"/>
    </source>
</evidence>
<sequence>MKGSVDYIQRIYDSSGNRIIIPVYQRNYDWGTKQCAQLFDDIEEMIGTGRDSHFFGSVVEQLESYRERVIIDGQQRLTTISLLILALCDAVDAGTLACDDPLLSRRLRKNYLIDDDGDGTKLKLKPVKADDSAYRHLFGSEADYDETSNLTANYRYFRKRFTETTIPGDVFWEKGITHLQVMVLDLEPADSPQRIFESLNSTGLALKESDKIRNLVLMGLDHHTQERLYETRWNPIEKNVNFETDRFVRWYLVVKTHKTPKESEVYEAFKQYLKGPDRVGRSAQTGGTGELSPGRAGVAHADETPTSIESVLKDMHEYSRYHREITTAQTGIAEANLILHRARALLGGVFLPFLMPVLADVHAGTVPGSDFVRILRILESYMARRTVVSAGSNALNKIFSSAYPDLVSLRKHSEPYPDILVYLLRRRDGSSGRFPDDAEFTDAFTTRNFYRLSPRNTQYFFDALENEGSKDRVDIAGNLDKGAISIEHIMPQALTAKWRADLGPEAEQIHTIWANRVANLTVTGYNSEYSNRDFTTKKNATNGFATSPYRLNGFVKECDEWGEEQLEERSQILLKSALQLWPLPETSFEPEVTPRPSCSLAESDGLTGVKVTAFEYGEVRKPVHTWAEALSEVLKVLIQDHRIDLLALAQVRQGLRTSREGIPEDAKFVELDPGLFVQTSSSTLQKMALLRAVFEQANLDPEDLVFTLGGSESESSASGDSDRPAPASSNHDSPYATLLAFIPEFERLGADENPQNLLSRFSAAFTPFRAAQPTEILSGTQEEFELRTQGETIAQEEALVVISQHLDTADQVAGLESVMGPAFVESGLRKIGKKILAHLKVLTK</sequence>
<evidence type="ECO:0000256" key="1">
    <source>
        <dbReference type="SAM" id="MobiDB-lite"/>
    </source>
</evidence>
<dbReference type="PANTHER" id="PTHR35149">
    <property type="entry name" value="SLL5132 PROTEIN"/>
    <property type="match status" value="1"/>
</dbReference>
<dbReference type="eggNOG" id="COG1479">
    <property type="taxonomic scope" value="Bacteria"/>
</dbReference>
<keyword evidence="5" id="KW-1185">Reference proteome</keyword>
<dbReference type="HOGENOM" id="CLU_011736_2_0_11"/>
<name>K9EGV6_9ACTO</name>
<reference evidence="4 5" key="1">
    <citation type="submission" date="2012-09" db="EMBL/GenBank/DDBJ databases">
        <title>The Genome Sequence of Actinobaculum massiliae ACS-171-V-COL2.</title>
        <authorList>
            <consortium name="The Broad Institute Genome Sequencing Platform"/>
            <person name="Earl A."/>
            <person name="Ward D."/>
            <person name="Feldgarden M."/>
            <person name="Gevers D."/>
            <person name="Saerens B."/>
            <person name="Vaneechoutte M."/>
            <person name="Walker B."/>
            <person name="Young S.K."/>
            <person name="Zeng Q."/>
            <person name="Gargeya S."/>
            <person name="Fitzgerald M."/>
            <person name="Haas B."/>
            <person name="Abouelleil A."/>
            <person name="Alvarado L."/>
            <person name="Arachchi H.M."/>
            <person name="Berlin A."/>
            <person name="Chapman S.B."/>
            <person name="Goldberg J."/>
            <person name="Griggs A."/>
            <person name="Gujja S."/>
            <person name="Hansen M."/>
            <person name="Howarth C."/>
            <person name="Imamovic A."/>
            <person name="Larimer J."/>
            <person name="McCowen C."/>
            <person name="Montmayeur A."/>
            <person name="Murphy C."/>
            <person name="Neiman D."/>
            <person name="Pearson M."/>
            <person name="Priest M."/>
            <person name="Roberts A."/>
            <person name="Saif S."/>
            <person name="Shea T."/>
            <person name="Sisk P."/>
            <person name="Sykes S."/>
            <person name="Wortman J."/>
            <person name="Nusbaum C."/>
            <person name="Birren B."/>
        </authorList>
    </citation>
    <scope>NUCLEOTIDE SEQUENCE [LARGE SCALE GENOMIC DNA]</scope>
    <source>
        <strain evidence="5">ACS-171-V-Col2</strain>
    </source>
</reference>
<dbReference type="Pfam" id="PF03235">
    <property type="entry name" value="GmrSD_N"/>
    <property type="match status" value="1"/>
</dbReference>
<dbReference type="InterPro" id="IPR004919">
    <property type="entry name" value="GmrSD_N"/>
</dbReference>
<feature type="region of interest" description="Disordered" evidence="1">
    <location>
        <begin position="706"/>
        <end position="732"/>
    </location>
</feature>
<dbReference type="Pfam" id="PF07510">
    <property type="entry name" value="GmrSD_C"/>
    <property type="match status" value="1"/>
</dbReference>
<accession>K9EGV6</accession>
<evidence type="ECO:0000259" key="2">
    <source>
        <dbReference type="Pfam" id="PF03235"/>
    </source>
</evidence>
<dbReference type="Proteomes" id="UP000009888">
    <property type="component" value="Unassembled WGS sequence"/>
</dbReference>
<evidence type="ECO:0000313" key="5">
    <source>
        <dbReference type="Proteomes" id="UP000009888"/>
    </source>
</evidence>
<protein>
    <recommendedName>
        <fullName evidence="6">DUF262 domain-containing protein</fullName>
    </recommendedName>
</protein>
<dbReference type="PATRIC" id="fig|883066.3.peg.946"/>
<evidence type="ECO:0008006" key="6">
    <source>
        <dbReference type="Google" id="ProtNLM"/>
    </source>
</evidence>
<dbReference type="EMBL" id="AGWL01000005">
    <property type="protein sequence ID" value="EKU95146.1"/>
    <property type="molecule type" value="Genomic_DNA"/>
</dbReference>
<dbReference type="STRING" id="202789.GCA_001457435_01214"/>
<feature type="domain" description="GmrSD restriction endonucleases C-terminal" evidence="3">
    <location>
        <begin position="435"/>
        <end position="575"/>
    </location>
</feature>